<dbReference type="EMBL" id="JBGMDY010000004">
    <property type="protein sequence ID" value="KAL2336518.1"/>
    <property type="molecule type" value="Genomic_DNA"/>
</dbReference>
<sequence length="186" mass="20716">MNPLYVFVDKVDLVSKSSFCKIDFKLKSLFCTKSSFCKIDFGSKSLFCKIDFKSKSLVCIKSSFCKLDFGSKSLFCSIDFRSESLFCKTVSETGFGSKPRFLLKLVSCSYHSSKGISSRMFSNSSSSISRWFENNFCLKIKSSSSSSSSSDEDSVSLLTKLVFCCFCFTHSSTRGGNLFLFVSSGM</sequence>
<reference evidence="1 2" key="1">
    <citation type="submission" date="2024-08" db="EMBL/GenBank/DDBJ databases">
        <title>Insights into the chromosomal genome structure of Flemingia macrophylla.</title>
        <authorList>
            <person name="Ding Y."/>
            <person name="Zhao Y."/>
            <person name="Bi W."/>
            <person name="Wu M."/>
            <person name="Zhao G."/>
            <person name="Gong Y."/>
            <person name="Li W."/>
            <person name="Zhang P."/>
        </authorList>
    </citation>
    <scope>NUCLEOTIDE SEQUENCE [LARGE SCALE GENOMIC DNA]</scope>
    <source>
        <strain evidence="1">DYQJB</strain>
        <tissue evidence="1">Leaf</tissue>
    </source>
</reference>
<evidence type="ECO:0000313" key="2">
    <source>
        <dbReference type="Proteomes" id="UP001603857"/>
    </source>
</evidence>
<organism evidence="1 2">
    <name type="scientific">Flemingia macrophylla</name>
    <dbReference type="NCBI Taxonomy" id="520843"/>
    <lineage>
        <taxon>Eukaryota</taxon>
        <taxon>Viridiplantae</taxon>
        <taxon>Streptophyta</taxon>
        <taxon>Embryophyta</taxon>
        <taxon>Tracheophyta</taxon>
        <taxon>Spermatophyta</taxon>
        <taxon>Magnoliopsida</taxon>
        <taxon>eudicotyledons</taxon>
        <taxon>Gunneridae</taxon>
        <taxon>Pentapetalae</taxon>
        <taxon>rosids</taxon>
        <taxon>fabids</taxon>
        <taxon>Fabales</taxon>
        <taxon>Fabaceae</taxon>
        <taxon>Papilionoideae</taxon>
        <taxon>50 kb inversion clade</taxon>
        <taxon>NPAAA clade</taxon>
        <taxon>indigoferoid/millettioid clade</taxon>
        <taxon>Phaseoleae</taxon>
        <taxon>Flemingia</taxon>
    </lineage>
</organism>
<name>A0ABD1ML42_9FABA</name>
<accession>A0ABD1ML42</accession>
<evidence type="ECO:0000313" key="1">
    <source>
        <dbReference type="EMBL" id="KAL2336518.1"/>
    </source>
</evidence>
<protein>
    <submittedName>
        <fullName evidence="1">Uncharacterized protein</fullName>
    </submittedName>
</protein>
<proteinExistence type="predicted"/>
<dbReference type="Proteomes" id="UP001603857">
    <property type="component" value="Unassembled WGS sequence"/>
</dbReference>
<dbReference type="AlphaFoldDB" id="A0ABD1ML42"/>
<gene>
    <name evidence="1" type="ORF">Fmac_010964</name>
</gene>
<comment type="caution">
    <text evidence="1">The sequence shown here is derived from an EMBL/GenBank/DDBJ whole genome shotgun (WGS) entry which is preliminary data.</text>
</comment>
<keyword evidence="2" id="KW-1185">Reference proteome</keyword>